<name>A0A9P0H470_NEZVI</name>
<evidence type="ECO:0000313" key="1">
    <source>
        <dbReference type="EMBL" id="CAH1393915.1"/>
    </source>
</evidence>
<reference evidence="1" key="1">
    <citation type="submission" date="2022-01" db="EMBL/GenBank/DDBJ databases">
        <authorList>
            <person name="King R."/>
        </authorList>
    </citation>
    <scope>NUCLEOTIDE SEQUENCE</scope>
</reference>
<proteinExistence type="predicted"/>
<evidence type="ECO:0000313" key="2">
    <source>
        <dbReference type="Proteomes" id="UP001152798"/>
    </source>
</evidence>
<protein>
    <submittedName>
        <fullName evidence="1">Uncharacterized protein</fullName>
    </submittedName>
</protein>
<dbReference type="EMBL" id="OV725078">
    <property type="protein sequence ID" value="CAH1393915.1"/>
    <property type="molecule type" value="Genomic_DNA"/>
</dbReference>
<accession>A0A9P0H470</accession>
<dbReference type="Proteomes" id="UP001152798">
    <property type="component" value="Chromosome 2"/>
</dbReference>
<gene>
    <name evidence="1" type="ORF">NEZAVI_LOCUS4520</name>
</gene>
<keyword evidence="2" id="KW-1185">Reference proteome</keyword>
<sequence>MTAIRDLTAEVKGLKFALDANASEPVLRKLHEILIDIGVKTHDLAEFNDEDDDMVRLLDCSDSQLAGDVIEKVEEQYQIYFHCALTLVQVSLPVTFREAGISSTHYNNLQKGRVDDGTTKNTRSVPVKTIIPRVVQPSRVKPSVTPAARNSLSRNITRYLLQNQFLVRKVKGEEYK</sequence>
<organism evidence="1 2">
    <name type="scientific">Nezara viridula</name>
    <name type="common">Southern green stink bug</name>
    <name type="synonym">Cimex viridulus</name>
    <dbReference type="NCBI Taxonomy" id="85310"/>
    <lineage>
        <taxon>Eukaryota</taxon>
        <taxon>Metazoa</taxon>
        <taxon>Ecdysozoa</taxon>
        <taxon>Arthropoda</taxon>
        <taxon>Hexapoda</taxon>
        <taxon>Insecta</taxon>
        <taxon>Pterygota</taxon>
        <taxon>Neoptera</taxon>
        <taxon>Paraneoptera</taxon>
        <taxon>Hemiptera</taxon>
        <taxon>Heteroptera</taxon>
        <taxon>Panheteroptera</taxon>
        <taxon>Pentatomomorpha</taxon>
        <taxon>Pentatomoidea</taxon>
        <taxon>Pentatomidae</taxon>
        <taxon>Pentatominae</taxon>
        <taxon>Nezara</taxon>
    </lineage>
</organism>
<dbReference type="AlphaFoldDB" id="A0A9P0H470"/>
<dbReference type="OrthoDB" id="5822793at2759"/>